<evidence type="ECO:0000256" key="1">
    <source>
        <dbReference type="SAM" id="Phobius"/>
    </source>
</evidence>
<dbReference type="EMBL" id="VJWA01000001">
    <property type="protein sequence ID" value="TRW18301.1"/>
    <property type="molecule type" value="Genomic_DNA"/>
</dbReference>
<evidence type="ECO:0000313" key="3">
    <source>
        <dbReference type="Proteomes" id="UP000317894"/>
    </source>
</evidence>
<sequence length="190" mass="20728">MTEFVLTPQLIVTAVIALLIGLWLGFIMRSGTKRRALDAEARIAALSFDFNTLLGERDALKLERDSLDERLRPLAAEVDRLKRLEARRTSAGAEVPVDMAADPAVGAVGDLDALDVRRLKGVGDRFAAALAKLGITRIDQIAAWSGADADVIDSQLGSFAGRIRTDRLVEQARLLHEGRTTEYETRFGAL</sequence>
<dbReference type="RefSeq" id="WP_144236994.1">
    <property type="nucleotide sequence ID" value="NZ_VJWA01000001.1"/>
</dbReference>
<dbReference type="Gene3D" id="1.10.150.20">
    <property type="entry name" value="5' to 3' exonuclease, C-terminal subdomain"/>
    <property type="match status" value="1"/>
</dbReference>
<keyword evidence="1" id="KW-0472">Membrane</keyword>
<comment type="caution">
    <text evidence="2">The sequence shown here is derived from an EMBL/GenBank/DDBJ whole genome shotgun (WGS) entry which is preliminary data.</text>
</comment>
<dbReference type="OrthoDB" id="9807941at2"/>
<dbReference type="Proteomes" id="UP000317894">
    <property type="component" value="Unassembled WGS sequence"/>
</dbReference>
<organism evidence="2 3">
    <name type="scientific">Glacieibacterium frigidum</name>
    <dbReference type="NCBI Taxonomy" id="2593303"/>
    <lineage>
        <taxon>Bacteria</taxon>
        <taxon>Pseudomonadati</taxon>
        <taxon>Pseudomonadota</taxon>
        <taxon>Alphaproteobacteria</taxon>
        <taxon>Sphingomonadales</taxon>
        <taxon>Sphingosinicellaceae</taxon>
        <taxon>Glacieibacterium</taxon>
    </lineage>
</organism>
<reference evidence="2 3" key="1">
    <citation type="submission" date="2019-07" db="EMBL/GenBank/DDBJ databases">
        <title>Novel species isolated from glacier.</title>
        <authorList>
            <person name="Liu Q."/>
            <person name="Xin Y.-H."/>
        </authorList>
    </citation>
    <scope>NUCLEOTIDE SEQUENCE [LARGE SCALE GENOMIC DNA]</scope>
    <source>
        <strain evidence="2 3">LB1R16</strain>
    </source>
</reference>
<gene>
    <name evidence="2" type="ORF">FMM06_09470</name>
</gene>
<keyword evidence="1" id="KW-1133">Transmembrane helix</keyword>
<accession>A0A552UJF5</accession>
<keyword evidence="3" id="KW-1185">Reference proteome</keyword>
<feature type="transmembrane region" description="Helical" evidence="1">
    <location>
        <begin position="6"/>
        <end position="27"/>
    </location>
</feature>
<name>A0A552UJF5_9SPHN</name>
<proteinExistence type="predicted"/>
<keyword evidence="1" id="KW-0812">Transmembrane</keyword>
<protein>
    <submittedName>
        <fullName evidence="2">Uncharacterized protein</fullName>
    </submittedName>
</protein>
<evidence type="ECO:0000313" key="2">
    <source>
        <dbReference type="EMBL" id="TRW18301.1"/>
    </source>
</evidence>
<dbReference type="AlphaFoldDB" id="A0A552UJF5"/>